<comment type="caution">
    <text evidence="2">The sequence shown here is derived from an EMBL/GenBank/DDBJ whole genome shotgun (WGS) entry which is preliminary data.</text>
</comment>
<organism evidence="2 3">
    <name type="scientific">Meganyctiphanes norvegica</name>
    <name type="common">Northern krill</name>
    <name type="synonym">Thysanopoda norvegica</name>
    <dbReference type="NCBI Taxonomy" id="48144"/>
    <lineage>
        <taxon>Eukaryota</taxon>
        <taxon>Metazoa</taxon>
        <taxon>Ecdysozoa</taxon>
        <taxon>Arthropoda</taxon>
        <taxon>Crustacea</taxon>
        <taxon>Multicrustacea</taxon>
        <taxon>Malacostraca</taxon>
        <taxon>Eumalacostraca</taxon>
        <taxon>Eucarida</taxon>
        <taxon>Euphausiacea</taxon>
        <taxon>Euphausiidae</taxon>
        <taxon>Meganyctiphanes</taxon>
    </lineage>
</organism>
<feature type="non-terminal residue" evidence="2">
    <location>
        <position position="1"/>
    </location>
</feature>
<reference evidence="2 3" key="1">
    <citation type="submission" date="2024-05" db="EMBL/GenBank/DDBJ databases">
        <authorList>
            <person name="Wallberg A."/>
        </authorList>
    </citation>
    <scope>NUCLEOTIDE SEQUENCE [LARGE SCALE GENOMIC DNA]</scope>
</reference>
<dbReference type="PANTHER" id="PTHR33332">
    <property type="entry name" value="REVERSE TRANSCRIPTASE DOMAIN-CONTAINING PROTEIN"/>
    <property type="match status" value="1"/>
</dbReference>
<dbReference type="AlphaFoldDB" id="A0AAV2PWV7"/>
<gene>
    <name evidence="2" type="ORF">MNOR_LOCUS4848</name>
</gene>
<evidence type="ECO:0000259" key="1">
    <source>
        <dbReference type="PROSITE" id="PS50878"/>
    </source>
</evidence>
<name>A0AAV2PWV7_MEGNR</name>
<proteinExistence type="predicted"/>
<keyword evidence="3" id="KW-1185">Reference proteome</keyword>
<dbReference type="PROSITE" id="PS50878">
    <property type="entry name" value="RT_POL"/>
    <property type="match status" value="1"/>
</dbReference>
<dbReference type="Pfam" id="PF00078">
    <property type="entry name" value="RVT_1"/>
    <property type="match status" value="1"/>
</dbReference>
<dbReference type="InterPro" id="IPR000477">
    <property type="entry name" value="RT_dom"/>
</dbReference>
<feature type="domain" description="Reverse transcriptase" evidence="1">
    <location>
        <begin position="1"/>
        <end position="107"/>
    </location>
</feature>
<dbReference type="EMBL" id="CAXKWB010001801">
    <property type="protein sequence ID" value="CAL4065520.1"/>
    <property type="molecule type" value="Genomic_DNA"/>
</dbReference>
<sequence length="203" mass="23823">LGPLLFLIFINDLPNCCPLGKFRIFADDTNVFFHCKNSDELILIGKTIMIELNSWFTANKMTLNTDKTSFTIFKTNRLIIPNLPDHIEFLNCKINRSTEIKFLGLILDENLTWDQHITVICNKLKSLFHIFYNIRNFLSEQDIRTIYYSLIYSRIKYGINLYGQAAKKLKLNKFKHYKINFLKYSPAKTTASQLMNSTKNLIY</sequence>
<evidence type="ECO:0000313" key="3">
    <source>
        <dbReference type="Proteomes" id="UP001497623"/>
    </source>
</evidence>
<protein>
    <recommendedName>
        <fullName evidence="1">Reverse transcriptase domain-containing protein</fullName>
    </recommendedName>
</protein>
<dbReference type="Proteomes" id="UP001497623">
    <property type="component" value="Unassembled WGS sequence"/>
</dbReference>
<evidence type="ECO:0000313" key="2">
    <source>
        <dbReference type="EMBL" id="CAL4065520.1"/>
    </source>
</evidence>
<accession>A0AAV2PWV7</accession>